<evidence type="ECO:0000313" key="2">
    <source>
        <dbReference type="EMBL" id="KAF5858905.1"/>
    </source>
</evidence>
<evidence type="ECO:0000256" key="1">
    <source>
        <dbReference type="SAM" id="MobiDB-lite"/>
    </source>
</evidence>
<dbReference type="Proteomes" id="UP000541154">
    <property type="component" value="Unassembled WGS sequence"/>
</dbReference>
<name>A0A8H6A2W1_PETAA</name>
<feature type="region of interest" description="Disordered" evidence="1">
    <location>
        <begin position="51"/>
        <end position="132"/>
    </location>
</feature>
<sequence>MSSAGRSSATRYTQHRSRSGDQIKGSVHLVSFVSRRPSKKMVVNRDLQQWDGLTLGPFGGGGGLEEQRQRQRDALHRSQCQFQPIRGERGAVEGGNMQVVDLTAPPNLKQSQGNQLKGKGGRVEGDERRKNG</sequence>
<proteinExistence type="predicted"/>
<evidence type="ECO:0000313" key="3">
    <source>
        <dbReference type="Proteomes" id="UP000541154"/>
    </source>
</evidence>
<keyword evidence="3" id="KW-1185">Reference proteome</keyword>
<feature type="compositionally biased region" description="Basic and acidic residues" evidence="1">
    <location>
        <begin position="121"/>
        <end position="132"/>
    </location>
</feature>
<feature type="compositionally biased region" description="Polar residues" evidence="1">
    <location>
        <begin position="1"/>
        <end position="12"/>
    </location>
</feature>
<dbReference type="AlphaFoldDB" id="A0A8H6A2W1"/>
<comment type="caution">
    <text evidence="2">The sequence shown here is derived from an EMBL/GenBank/DDBJ whole genome shotgun (WGS) entry which is preliminary data.</text>
</comment>
<gene>
    <name evidence="2" type="ORF">ETB97_003611</name>
</gene>
<accession>A0A8H6A2W1</accession>
<organism evidence="2 3">
    <name type="scientific">Petromyces alliaceus</name>
    <name type="common">Aspergillus alliaceus</name>
    <dbReference type="NCBI Taxonomy" id="209559"/>
    <lineage>
        <taxon>Eukaryota</taxon>
        <taxon>Fungi</taxon>
        <taxon>Dikarya</taxon>
        <taxon>Ascomycota</taxon>
        <taxon>Pezizomycotina</taxon>
        <taxon>Eurotiomycetes</taxon>
        <taxon>Eurotiomycetidae</taxon>
        <taxon>Eurotiales</taxon>
        <taxon>Aspergillaceae</taxon>
        <taxon>Aspergillus</taxon>
        <taxon>Aspergillus subgen. Circumdati</taxon>
    </lineage>
</organism>
<protein>
    <submittedName>
        <fullName evidence="2">Uncharacterized protein</fullName>
    </submittedName>
</protein>
<dbReference type="EMBL" id="SPNV01000186">
    <property type="protein sequence ID" value="KAF5858905.1"/>
    <property type="molecule type" value="Genomic_DNA"/>
</dbReference>
<reference evidence="2 3" key="1">
    <citation type="submission" date="2019-04" db="EMBL/GenBank/DDBJ databases">
        <title>Aspergillus burnettii sp. nov., novel species from soil in southeast Queensland.</title>
        <authorList>
            <person name="Gilchrist C.L.M."/>
            <person name="Pitt J.I."/>
            <person name="Lange L."/>
            <person name="Lacey H.J."/>
            <person name="Vuong D."/>
            <person name="Midgley D.J."/>
            <person name="Greenfield P."/>
            <person name="Bradbury M."/>
            <person name="Lacey E."/>
            <person name="Busk P.K."/>
            <person name="Pilgaard B."/>
            <person name="Chooi Y.H."/>
            <person name="Piggott A.M."/>
        </authorList>
    </citation>
    <scope>NUCLEOTIDE SEQUENCE [LARGE SCALE GENOMIC DNA]</scope>
    <source>
        <strain evidence="2 3">FRR 5400</strain>
    </source>
</reference>
<feature type="region of interest" description="Disordered" evidence="1">
    <location>
        <begin position="1"/>
        <end position="24"/>
    </location>
</feature>
<feature type="compositionally biased region" description="Basic and acidic residues" evidence="1">
    <location>
        <begin position="65"/>
        <end position="76"/>
    </location>
</feature>